<dbReference type="Pfam" id="PF02311">
    <property type="entry name" value="AraC_binding"/>
    <property type="match status" value="1"/>
</dbReference>
<dbReference type="Pfam" id="PF12833">
    <property type="entry name" value="HTH_18"/>
    <property type="match status" value="1"/>
</dbReference>
<evidence type="ECO:0000256" key="1">
    <source>
        <dbReference type="ARBA" id="ARBA00023015"/>
    </source>
</evidence>
<proteinExistence type="predicted"/>
<evidence type="ECO:0000259" key="4">
    <source>
        <dbReference type="PROSITE" id="PS01124"/>
    </source>
</evidence>
<evidence type="ECO:0000256" key="3">
    <source>
        <dbReference type="ARBA" id="ARBA00023163"/>
    </source>
</evidence>
<dbReference type="PRINTS" id="PR00032">
    <property type="entry name" value="HTHARAC"/>
</dbReference>
<dbReference type="SUPFAM" id="SSF51215">
    <property type="entry name" value="Regulatory protein AraC"/>
    <property type="match status" value="1"/>
</dbReference>
<protein>
    <recommendedName>
        <fullName evidence="4">HTH araC/xylS-type domain-containing protein</fullName>
    </recommendedName>
</protein>
<dbReference type="SMART" id="SM00342">
    <property type="entry name" value="HTH_ARAC"/>
    <property type="match status" value="1"/>
</dbReference>
<dbReference type="GO" id="GO:0003700">
    <property type="term" value="F:DNA-binding transcription factor activity"/>
    <property type="evidence" value="ECO:0007669"/>
    <property type="project" value="InterPro"/>
</dbReference>
<accession>A0A2U2PGG4</accession>
<dbReference type="Gene3D" id="2.60.120.10">
    <property type="entry name" value="Jelly Rolls"/>
    <property type="match status" value="1"/>
</dbReference>
<sequence length="292" mass="34658">MTNQHPLPFQPILGDGPIQVFHMDHFFHAPSLQPHRHDFYMIFWVTEGAGVHFIDFRKYELMPGRVFFVQQGQVHQVEKYPDRAWVVLFEENYFRSFLNHNANQEQSGILDYFNDAPYVDLDHYTMESFEALALLLSGELRHYQKSRILEYYITIMLLQANRLHKQQQTRPHTGQSELVRQLKVLIEQHYREHKDHHFYCRALHADIRKLNKASTEALGKTVYELIRDRILIESKALLLTTGLSVKEISFNLGFADPSYFCRLFRKMTGYSPVEFRRDGFESSRCRTAEQHF</sequence>
<reference evidence="5 6" key="1">
    <citation type="submission" date="2018-04" db="EMBL/GenBank/DDBJ databases">
        <title>Pedobacter chongqingensis sp. nov., isolated from a rottenly hemp rope.</title>
        <authorList>
            <person name="Cai Y."/>
        </authorList>
    </citation>
    <scope>NUCLEOTIDE SEQUENCE [LARGE SCALE GENOMIC DNA]</scope>
    <source>
        <strain evidence="5 6">FJ4-8</strain>
    </source>
</reference>
<evidence type="ECO:0000313" key="6">
    <source>
        <dbReference type="Proteomes" id="UP000245647"/>
    </source>
</evidence>
<evidence type="ECO:0000256" key="2">
    <source>
        <dbReference type="ARBA" id="ARBA00023125"/>
    </source>
</evidence>
<name>A0A2U2PGG4_9SPHI</name>
<dbReference type="InterPro" id="IPR014710">
    <property type="entry name" value="RmlC-like_jellyroll"/>
</dbReference>
<dbReference type="InterPro" id="IPR020449">
    <property type="entry name" value="Tscrpt_reg_AraC-type_HTH"/>
</dbReference>
<dbReference type="PANTHER" id="PTHR43280:SF32">
    <property type="entry name" value="TRANSCRIPTIONAL REGULATORY PROTEIN"/>
    <property type="match status" value="1"/>
</dbReference>
<dbReference type="SUPFAM" id="SSF46689">
    <property type="entry name" value="Homeodomain-like"/>
    <property type="match status" value="1"/>
</dbReference>
<comment type="caution">
    <text evidence="5">The sequence shown here is derived from an EMBL/GenBank/DDBJ whole genome shotgun (WGS) entry which is preliminary data.</text>
</comment>
<dbReference type="Proteomes" id="UP000245647">
    <property type="component" value="Unassembled WGS sequence"/>
</dbReference>
<dbReference type="EMBL" id="QEAS01000010">
    <property type="protein sequence ID" value="PWG80219.1"/>
    <property type="molecule type" value="Genomic_DNA"/>
</dbReference>
<dbReference type="PROSITE" id="PS01124">
    <property type="entry name" value="HTH_ARAC_FAMILY_2"/>
    <property type="match status" value="1"/>
</dbReference>
<dbReference type="InterPro" id="IPR037923">
    <property type="entry name" value="HTH-like"/>
</dbReference>
<dbReference type="InterPro" id="IPR003313">
    <property type="entry name" value="AraC-bd"/>
</dbReference>
<organism evidence="5 6">
    <name type="scientific">Pararcticibacter amylolyticus</name>
    <dbReference type="NCBI Taxonomy" id="2173175"/>
    <lineage>
        <taxon>Bacteria</taxon>
        <taxon>Pseudomonadati</taxon>
        <taxon>Bacteroidota</taxon>
        <taxon>Sphingobacteriia</taxon>
        <taxon>Sphingobacteriales</taxon>
        <taxon>Sphingobacteriaceae</taxon>
        <taxon>Pararcticibacter</taxon>
    </lineage>
</organism>
<dbReference type="InterPro" id="IPR009057">
    <property type="entry name" value="Homeodomain-like_sf"/>
</dbReference>
<keyword evidence="3" id="KW-0804">Transcription</keyword>
<gene>
    <name evidence="5" type="ORF">DDR33_13580</name>
</gene>
<dbReference type="AlphaFoldDB" id="A0A2U2PGG4"/>
<dbReference type="Gene3D" id="1.10.10.60">
    <property type="entry name" value="Homeodomain-like"/>
    <property type="match status" value="1"/>
</dbReference>
<dbReference type="InterPro" id="IPR018060">
    <property type="entry name" value="HTH_AraC"/>
</dbReference>
<keyword evidence="6" id="KW-1185">Reference proteome</keyword>
<keyword evidence="2" id="KW-0238">DNA-binding</keyword>
<feature type="domain" description="HTH araC/xylS-type" evidence="4">
    <location>
        <begin position="180"/>
        <end position="278"/>
    </location>
</feature>
<keyword evidence="1" id="KW-0805">Transcription regulation</keyword>
<evidence type="ECO:0000313" key="5">
    <source>
        <dbReference type="EMBL" id="PWG80219.1"/>
    </source>
</evidence>
<dbReference type="PANTHER" id="PTHR43280">
    <property type="entry name" value="ARAC-FAMILY TRANSCRIPTIONAL REGULATOR"/>
    <property type="match status" value="1"/>
</dbReference>
<dbReference type="GO" id="GO:0043565">
    <property type="term" value="F:sequence-specific DNA binding"/>
    <property type="evidence" value="ECO:0007669"/>
    <property type="project" value="InterPro"/>
</dbReference>